<feature type="transmembrane region" description="Helical" evidence="3">
    <location>
        <begin position="181"/>
        <end position="202"/>
    </location>
</feature>
<keyword evidence="6" id="KW-1185">Reference proteome</keyword>
<keyword evidence="3" id="KW-0472">Membrane</keyword>
<dbReference type="InterPro" id="IPR052066">
    <property type="entry name" value="Glycosphingolipid_Hydrolases"/>
</dbReference>
<dbReference type="InterPro" id="IPR017853">
    <property type="entry name" value="GH"/>
</dbReference>
<evidence type="ECO:0000256" key="1">
    <source>
        <dbReference type="ARBA" id="ARBA00022801"/>
    </source>
</evidence>
<feature type="transmembrane region" description="Helical" evidence="3">
    <location>
        <begin position="258"/>
        <end position="283"/>
    </location>
</feature>
<evidence type="ECO:0000313" key="6">
    <source>
        <dbReference type="Proteomes" id="UP001529338"/>
    </source>
</evidence>
<name>A0ABT7SGA2_9CELL</name>
<dbReference type="RefSeq" id="WP_289455025.1">
    <property type="nucleotide sequence ID" value="NZ_JAUCGQ010000001.1"/>
</dbReference>
<feature type="transmembrane region" description="Helical" evidence="3">
    <location>
        <begin position="222"/>
        <end position="246"/>
    </location>
</feature>
<accession>A0ABT7SGA2</accession>
<feature type="transmembrane region" description="Helical" evidence="3">
    <location>
        <begin position="74"/>
        <end position="101"/>
    </location>
</feature>
<comment type="caution">
    <text evidence="5">The sequence shown here is derived from an EMBL/GenBank/DDBJ whole genome shotgun (WGS) entry which is preliminary data.</text>
</comment>
<evidence type="ECO:0000256" key="3">
    <source>
        <dbReference type="SAM" id="Phobius"/>
    </source>
</evidence>
<proteinExistence type="predicted"/>
<dbReference type="Gene3D" id="3.20.20.80">
    <property type="entry name" value="Glycosidases"/>
    <property type="match status" value="1"/>
</dbReference>
<reference evidence="5 6" key="1">
    <citation type="submission" date="2023-06" db="EMBL/GenBank/DDBJ databases">
        <title>Cellulomonas sp. MW4 Whole genome sequence.</title>
        <authorList>
            <person name="Park S."/>
        </authorList>
    </citation>
    <scope>NUCLEOTIDE SEQUENCE [LARGE SCALE GENOMIC DNA]</scope>
    <source>
        <strain evidence="5 6">MW4</strain>
    </source>
</reference>
<evidence type="ECO:0000256" key="2">
    <source>
        <dbReference type="ARBA" id="ARBA00023295"/>
    </source>
</evidence>
<sequence length="859" mass="86517">MSGTLTLLALVVLLAVVDPSAGLLAPVGGHGLPVVAGGAAFRWSGLAVGLPVLLAATALPILALTRAGRSGRVLVISGVVVGAAGAVSAAAAGFVTALPLVGAHLSLGAALHYAFVTCGFAGAKLLLVGPLVGAAAAIAHRTASSPAVAVPPPGAAAVGLPPARSDDEPRRARSVTSPSRHAALVMLVVACVSAVTLAASSWRGGPLGYAFTGPLVAPTVAAGPLGALAGLAVYLGVFVLAVRALSGRLGEPVAGRHVAAASWVAAAVGGLALGVVDALVAALGPSAHLADAGPDSWWIATSLLSLAAGLGYGVTVGLVGAAVAGPTWTWLSHRADAAVARASADRRRGLVAVGAAGVVALVTLPVVVAAPAPAAPPAPVVADTTGTLTRLQLVPAHTQGGLPTIGDAAGREVLLRGVDVNQLVDYYLRDLAVPANGALTDADFAQMASLGFDVVRLGMSWSRLEPARGQFDDAYLAQVRAAVDSAAAHGIYTVLDMHEDAWGNALAAPHQACTGGTSPTTGYDGAPSWATTTDGTLHCQFLARDLAPATATAFSNFYGDRDGIQTELVRTWAHVAHEFADEPAVAGYDLLNEPGIGATPPISSGLLLGRYYDAAITAIRAAESSGGGFSHLVFFEPSVLWSGLGFDAAPPPGFTHDRQLVFAPHPYSESITMDQSFGLTIASIERNLTVSSRAAAAYGAALWAGEWGWFGDPSVDGAKVQRFVAAQNRLRVGGAFWVWRQGCGAPETDADATSSGNFVKVDCATGELTQPPAGFAGPLSSAYPRATPGRLTAIEPTDAGLVVTGTVDGVGCGLDLWVPGSARPAVEASGAKDTVVQQVPGGWRVTGCLTGAYRLTITR</sequence>
<keyword evidence="1" id="KW-0378">Hydrolase</keyword>
<evidence type="ECO:0000313" key="5">
    <source>
        <dbReference type="EMBL" id="MDM7855222.1"/>
    </source>
</evidence>
<feature type="transmembrane region" description="Helical" evidence="3">
    <location>
        <begin position="303"/>
        <end position="328"/>
    </location>
</feature>
<feature type="transmembrane region" description="Helical" evidence="3">
    <location>
        <begin position="349"/>
        <end position="370"/>
    </location>
</feature>
<feature type="transmembrane region" description="Helical" evidence="3">
    <location>
        <begin position="40"/>
        <end position="62"/>
    </location>
</feature>
<organism evidence="5 6">
    <name type="scientific">Cellulomonas alba</name>
    <dbReference type="NCBI Taxonomy" id="3053467"/>
    <lineage>
        <taxon>Bacteria</taxon>
        <taxon>Bacillati</taxon>
        <taxon>Actinomycetota</taxon>
        <taxon>Actinomycetes</taxon>
        <taxon>Micrococcales</taxon>
        <taxon>Cellulomonadaceae</taxon>
        <taxon>Cellulomonas</taxon>
    </lineage>
</organism>
<feature type="transmembrane region" description="Helical" evidence="3">
    <location>
        <begin position="113"/>
        <end position="138"/>
    </location>
</feature>
<gene>
    <name evidence="5" type="ORF">QRT04_09795</name>
</gene>
<dbReference type="PANTHER" id="PTHR31308">
    <property type="match status" value="1"/>
</dbReference>
<dbReference type="InterPro" id="IPR001547">
    <property type="entry name" value="Glyco_hydro_5"/>
</dbReference>
<keyword evidence="3" id="KW-0812">Transmembrane</keyword>
<keyword evidence="3" id="KW-1133">Transmembrane helix</keyword>
<protein>
    <submittedName>
        <fullName evidence="5">Cellulase family glycosylhydrolase</fullName>
    </submittedName>
</protein>
<keyword evidence="2" id="KW-0326">Glycosidase</keyword>
<dbReference type="EMBL" id="JAUCGQ010000001">
    <property type="protein sequence ID" value="MDM7855222.1"/>
    <property type="molecule type" value="Genomic_DNA"/>
</dbReference>
<dbReference type="PANTHER" id="PTHR31308:SF3">
    <property type="entry name" value="ENDOGLYCOCERAMIDASE"/>
    <property type="match status" value="1"/>
</dbReference>
<evidence type="ECO:0000259" key="4">
    <source>
        <dbReference type="Pfam" id="PF00150"/>
    </source>
</evidence>
<feature type="domain" description="Glycoside hydrolase family 5" evidence="4">
    <location>
        <begin position="439"/>
        <end position="740"/>
    </location>
</feature>
<dbReference type="SUPFAM" id="SSF51445">
    <property type="entry name" value="(Trans)glycosidases"/>
    <property type="match status" value="1"/>
</dbReference>
<dbReference type="Pfam" id="PF00150">
    <property type="entry name" value="Cellulase"/>
    <property type="match status" value="1"/>
</dbReference>
<dbReference type="Proteomes" id="UP001529338">
    <property type="component" value="Unassembled WGS sequence"/>
</dbReference>